<dbReference type="EMBL" id="JAQMUC010000017">
    <property type="protein sequence ID" value="MDB9534814.1"/>
    <property type="molecule type" value="Genomic_DNA"/>
</dbReference>
<feature type="domain" description="Helicase ATP-binding" evidence="5">
    <location>
        <begin position="704"/>
        <end position="905"/>
    </location>
</feature>
<keyword evidence="1" id="KW-0547">Nucleotide-binding</keyword>
<evidence type="ECO:0000259" key="5">
    <source>
        <dbReference type="PROSITE" id="PS51192"/>
    </source>
</evidence>
<keyword evidence="7" id="KW-1185">Reference proteome</keyword>
<evidence type="ECO:0000313" key="7">
    <source>
        <dbReference type="Proteomes" id="UP001211249"/>
    </source>
</evidence>
<dbReference type="Pfam" id="PF00270">
    <property type="entry name" value="DEAD"/>
    <property type="match status" value="1"/>
</dbReference>
<evidence type="ECO:0000313" key="6">
    <source>
        <dbReference type="EMBL" id="MDB9534814.1"/>
    </source>
</evidence>
<dbReference type="SUPFAM" id="SSF52540">
    <property type="entry name" value="P-loop containing nucleoside triphosphate hydrolases"/>
    <property type="match status" value="1"/>
</dbReference>
<dbReference type="RefSeq" id="WP_271794894.1">
    <property type="nucleotide sequence ID" value="NZ_JAQMUC010000017.1"/>
</dbReference>
<dbReference type="InterPro" id="IPR027417">
    <property type="entry name" value="P-loop_NTPase"/>
</dbReference>
<dbReference type="PANTHER" id="PTHR47961">
    <property type="entry name" value="DNA POLYMERASE THETA, PUTATIVE (AFU_ORTHOLOGUE AFUA_1G05260)-RELATED"/>
    <property type="match status" value="1"/>
</dbReference>
<dbReference type="InterPro" id="IPR011545">
    <property type="entry name" value="DEAD/DEAH_box_helicase_dom"/>
</dbReference>
<name>A0ABT5AC03_9CYAN</name>
<reference evidence="6 7" key="1">
    <citation type="submission" date="2023-01" db="EMBL/GenBank/DDBJ databases">
        <title>Genomes from the Australian National Cyanobacteria Reference Collection.</title>
        <authorList>
            <person name="Willis A."/>
            <person name="Lee E.M.F."/>
        </authorList>
    </citation>
    <scope>NUCLEOTIDE SEQUENCE [LARGE SCALE GENOMIC DNA]</scope>
    <source>
        <strain evidence="6 7">CS-1226</strain>
    </source>
</reference>
<dbReference type="PROSITE" id="PS51192">
    <property type="entry name" value="HELICASE_ATP_BIND_1"/>
    <property type="match status" value="1"/>
</dbReference>
<evidence type="ECO:0000256" key="1">
    <source>
        <dbReference type="ARBA" id="ARBA00022741"/>
    </source>
</evidence>
<sequence length="1087" mass="123880">MERRKFTKFHGISNWLSNSVTESEDKQYIHRLLKEDKNQRNVILDELISIVQKAHEDARFRLRKLAGNPLAPFSDFLETEPCKGYPESLNIITLQGYFGEIFAGIIAENFEHFGYDDWEIPVFLFRFHLTEFQHLEELNQTGEIAKQRPGRTGDDCLAFRRNNEGLIIASLVCEAKCTTNHYQKTISEAHEKASTANVKPVDILQLIDILLDYNDDNFSSEWVDSLRLLQGKDDTKNYERCDLVSYICGKHPVRSATWISADIPNEEYTANRKLEAVEIHLHDIENLINTVYNPVLYIKHRINDLHKYIHYIEHKIELIKKEFEILSRLIYYIKITPVITEKEVEVLQKLDHYLENRIKLIEEENEYINILAANGESLVDICKYISQKIDNPYHEIANYDVILEQEVPQDHMTQLRSKVIALATELQKSLAGGSLTPSIAKLYSQHTRLRAGGEGLQGWREDEASERLNDAIRLIDAAFILREDGNTNWRNAMLRAGELLEWLSHPQLNPDLLPIRLLAAALYELAGYPARASGLLNEDTTDGIESEIVRSLLKADFPNLLQELTKYWATARSSNFQIESSLLWDDTDTVAHKFNKLIVENTTSSLGILCAEMRWGNEPRIEKAIQKLSDVAKTLLHGHDNYSWLLGKLCAEVASVYVETSLRHHLQAISQTITQSGKNFLDNYLRQKYQKCRALAWPSQISGIEKLATAESFALCTPTGSGKTTIAEIAILQSLFSENTNSINLSNSASLVMYLIPSKALATEVESSLSRVLNPTNNQINKNVVVTGLYGGTDWGPTDVWLTSEQPTVLICTYEKAEALMKFLGAFFIRRISLIVIDEAHAVQFDGNNNSLQKSENRSLRLESLSARLFTYVEQNNSRIIALSAVASNTESALANWIENQNNATPVKTDYRSTRQLIGRLECLPGRGFRIYYDLLDGRRLRFEEGGETNTPFIPRPFPVHPPASQWENKGPEKRLRPYLFWAAMNLAAPDEQGIRRAVLISIPDKIGGYAEDFIKLLDSTWSQIEIPSFFQEPIEQDKLDILQKCLRACEDYFGTESREYKLLKKGVVVHHGKMPGLMARLLIDII</sequence>
<evidence type="ECO:0000256" key="3">
    <source>
        <dbReference type="ARBA" id="ARBA00022806"/>
    </source>
</evidence>
<evidence type="ECO:0000256" key="4">
    <source>
        <dbReference type="ARBA" id="ARBA00022840"/>
    </source>
</evidence>
<dbReference type="Proteomes" id="UP001211249">
    <property type="component" value="Unassembled WGS sequence"/>
</dbReference>
<accession>A0ABT5AC03</accession>
<evidence type="ECO:0000256" key="2">
    <source>
        <dbReference type="ARBA" id="ARBA00022801"/>
    </source>
</evidence>
<protein>
    <submittedName>
        <fullName evidence="6">DEAD/DEAH box helicase</fullName>
    </submittedName>
</protein>
<keyword evidence="4" id="KW-0067">ATP-binding</keyword>
<dbReference type="PANTHER" id="PTHR47961:SF6">
    <property type="entry name" value="DNA-DIRECTED DNA POLYMERASE"/>
    <property type="match status" value="1"/>
</dbReference>
<dbReference type="InterPro" id="IPR014001">
    <property type="entry name" value="Helicase_ATP-bd"/>
</dbReference>
<dbReference type="InterPro" id="IPR050474">
    <property type="entry name" value="Hel308_SKI2-like"/>
</dbReference>
<dbReference type="GO" id="GO:0004386">
    <property type="term" value="F:helicase activity"/>
    <property type="evidence" value="ECO:0007669"/>
    <property type="project" value="UniProtKB-KW"/>
</dbReference>
<dbReference type="Gene3D" id="3.40.50.300">
    <property type="entry name" value="P-loop containing nucleotide triphosphate hydrolases"/>
    <property type="match status" value="1"/>
</dbReference>
<proteinExistence type="predicted"/>
<gene>
    <name evidence="6" type="ORF">PN451_02945</name>
</gene>
<keyword evidence="3 6" id="KW-0347">Helicase</keyword>
<keyword evidence="2" id="KW-0378">Hydrolase</keyword>
<organism evidence="6 7">
    <name type="scientific">Dolichospermum planctonicum CS-1226</name>
    <dbReference type="NCBI Taxonomy" id="3021751"/>
    <lineage>
        <taxon>Bacteria</taxon>
        <taxon>Bacillati</taxon>
        <taxon>Cyanobacteriota</taxon>
        <taxon>Cyanophyceae</taxon>
        <taxon>Nostocales</taxon>
        <taxon>Aphanizomenonaceae</taxon>
        <taxon>Dolichospermum</taxon>
        <taxon>Dolichospermum planctonicum</taxon>
    </lineage>
</organism>
<comment type="caution">
    <text evidence="6">The sequence shown here is derived from an EMBL/GenBank/DDBJ whole genome shotgun (WGS) entry which is preliminary data.</text>
</comment>
<dbReference type="SMART" id="SM00487">
    <property type="entry name" value="DEXDc"/>
    <property type="match status" value="1"/>
</dbReference>